<sequence length="206" mass="23138">MHVKWRTKGYKRILVSSRGTDVILLLSFHDFTGYDTTSSFSRHGKKKCWKTTNPLLVKGIGRDGDLSPFVQFVCHVYGTSEQPTINYARLQLFSKAKKSLEMLTPTTGALEFHLAHSNHQAKIRLQEHTHVPFPTIEIGWTIEQSGLQVIWTRMPPIPDACLELVTCGCRAKCGPGQCTCLRRDLTCIPAFVSDAISCCNSYGQYT</sequence>
<proteinExistence type="predicted"/>
<accession>A0A8J5JRX8</accession>
<comment type="caution">
    <text evidence="1">The sequence shown here is derived from an EMBL/GenBank/DDBJ whole genome shotgun (WGS) entry which is preliminary data.</text>
</comment>
<protein>
    <submittedName>
        <fullName evidence="1">Uncharacterized protein</fullName>
    </submittedName>
</protein>
<reference evidence="1" key="1">
    <citation type="journal article" date="2021" name="Sci. Adv.">
        <title>The American lobster genome reveals insights on longevity, neural, and immune adaptations.</title>
        <authorList>
            <person name="Polinski J.M."/>
            <person name="Zimin A.V."/>
            <person name="Clark K.F."/>
            <person name="Kohn A.B."/>
            <person name="Sadowski N."/>
            <person name="Timp W."/>
            <person name="Ptitsyn A."/>
            <person name="Khanna P."/>
            <person name="Romanova D.Y."/>
            <person name="Williams P."/>
            <person name="Greenwood S.J."/>
            <person name="Moroz L.L."/>
            <person name="Walt D.R."/>
            <person name="Bodnar A.G."/>
        </authorList>
    </citation>
    <scope>NUCLEOTIDE SEQUENCE</scope>
    <source>
        <strain evidence="1">GMGI-L3</strain>
    </source>
</reference>
<organism evidence="1 2">
    <name type="scientific">Homarus americanus</name>
    <name type="common">American lobster</name>
    <dbReference type="NCBI Taxonomy" id="6706"/>
    <lineage>
        <taxon>Eukaryota</taxon>
        <taxon>Metazoa</taxon>
        <taxon>Ecdysozoa</taxon>
        <taxon>Arthropoda</taxon>
        <taxon>Crustacea</taxon>
        <taxon>Multicrustacea</taxon>
        <taxon>Malacostraca</taxon>
        <taxon>Eumalacostraca</taxon>
        <taxon>Eucarida</taxon>
        <taxon>Decapoda</taxon>
        <taxon>Pleocyemata</taxon>
        <taxon>Astacidea</taxon>
        <taxon>Nephropoidea</taxon>
        <taxon>Nephropidae</taxon>
        <taxon>Homarus</taxon>
    </lineage>
</organism>
<dbReference type="AlphaFoldDB" id="A0A8J5JRX8"/>
<name>A0A8J5JRX8_HOMAM</name>
<evidence type="ECO:0000313" key="2">
    <source>
        <dbReference type="Proteomes" id="UP000747542"/>
    </source>
</evidence>
<gene>
    <name evidence="1" type="ORF">Hamer_G013968</name>
</gene>
<evidence type="ECO:0000313" key="1">
    <source>
        <dbReference type="EMBL" id="KAG7161336.1"/>
    </source>
</evidence>
<dbReference type="Proteomes" id="UP000747542">
    <property type="component" value="Unassembled WGS sequence"/>
</dbReference>
<dbReference type="EMBL" id="JAHLQT010029499">
    <property type="protein sequence ID" value="KAG7161336.1"/>
    <property type="molecule type" value="Genomic_DNA"/>
</dbReference>
<keyword evidence="2" id="KW-1185">Reference proteome</keyword>